<keyword evidence="3" id="KW-1185">Reference proteome</keyword>
<organism evidence="2 3">
    <name type="scientific">Methanosarcina baikalica</name>
    <dbReference type="NCBI Taxonomy" id="3073890"/>
    <lineage>
        <taxon>Archaea</taxon>
        <taxon>Methanobacteriati</taxon>
        <taxon>Methanobacteriota</taxon>
        <taxon>Stenosarchaea group</taxon>
        <taxon>Methanomicrobia</taxon>
        <taxon>Methanosarcinales</taxon>
        <taxon>Methanosarcinaceae</taxon>
        <taxon>Methanosarcina</taxon>
    </lineage>
</organism>
<comment type="caution">
    <text evidence="2">The sequence shown here is derived from an EMBL/GenBank/DDBJ whole genome shotgun (WGS) entry which is preliminary data.</text>
</comment>
<dbReference type="Proteomes" id="UP001246244">
    <property type="component" value="Unassembled WGS sequence"/>
</dbReference>
<protein>
    <submittedName>
        <fullName evidence="2">DUF1269 domain-containing protein</fullName>
    </submittedName>
</protein>
<keyword evidence="1" id="KW-0812">Transmembrane</keyword>
<name>A0ABU2D1M9_9EURY</name>
<proteinExistence type="predicted"/>
<dbReference type="InterPro" id="IPR009200">
    <property type="entry name" value="DUF1269_membrane"/>
</dbReference>
<evidence type="ECO:0000313" key="3">
    <source>
        <dbReference type="Proteomes" id="UP001246244"/>
    </source>
</evidence>
<dbReference type="RefSeq" id="WP_310575919.1">
    <property type="nucleotide sequence ID" value="NZ_JAVKPK010000031.1"/>
</dbReference>
<keyword evidence="1" id="KW-0472">Membrane</keyword>
<dbReference type="EMBL" id="JAVKPK010000031">
    <property type="protein sequence ID" value="MDR7665894.1"/>
    <property type="molecule type" value="Genomic_DNA"/>
</dbReference>
<evidence type="ECO:0000313" key="2">
    <source>
        <dbReference type="EMBL" id="MDR7665894.1"/>
    </source>
</evidence>
<sequence>MHNLAGAGAMSGAFWGMLFGIIFFVPIFDLVVGAAMGSLTGSMADVGINDDFIKSVRSKVTEGTSALFLLTTDAVKDKVFEAMKQFKFELIASNLSKEEENKLRTAFAEEQTQSINQVPPESYLSGTHISFSESIIRQGNCEF</sequence>
<evidence type="ECO:0000256" key="1">
    <source>
        <dbReference type="SAM" id="Phobius"/>
    </source>
</evidence>
<gene>
    <name evidence="2" type="ORF">RG963_08940</name>
</gene>
<dbReference type="Pfam" id="PF06897">
    <property type="entry name" value="DUF1269"/>
    <property type="match status" value="1"/>
</dbReference>
<feature type="transmembrane region" description="Helical" evidence="1">
    <location>
        <begin position="12"/>
        <end position="35"/>
    </location>
</feature>
<keyword evidence="1" id="KW-1133">Transmembrane helix</keyword>
<reference evidence="3" key="1">
    <citation type="submission" date="2023-07" db="EMBL/GenBank/DDBJ databases">
        <title>Whole-genome sequencing of a new Methanosarcina sp. Z-7115.</title>
        <authorList>
            <person name="Zhilina T.N."/>
            <person name="Merkel A.Y."/>
        </authorList>
    </citation>
    <scope>NUCLEOTIDE SEQUENCE [LARGE SCALE GENOMIC DNA]</scope>
    <source>
        <strain evidence="3">Z-7115</strain>
    </source>
</reference>
<accession>A0ABU2D1M9</accession>